<comment type="caution">
    <text evidence="1">The sequence shown here is derived from an EMBL/GenBank/DDBJ whole genome shotgun (WGS) entry which is preliminary data.</text>
</comment>
<reference evidence="1" key="1">
    <citation type="journal article" date="2014" name="Front. Microbiol.">
        <title>High frequency of phylogenetically diverse reductive dehalogenase-homologous genes in deep subseafloor sedimentary metagenomes.</title>
        <authorList>
            <person name="Kawai M."/>
            <person name="Futagami T."/>
            <person name="Toyoda A."/>
            <person name="Takaki Y."/>
            <person name="Nishi S."/>
            <person name="Hori S."/>
            <person name="Arai W."/>
            <person name="Tsubouchi T."/>
            <person name="Morono Y."/>
            <person name="Uchiyama I."/>
            <person name="Ito T."/>
            <person name="Fujiyama A."/>
            <person name="Inagaki F."/>
            <person name="Takami H."/>
        </authorList>
    </citation>
    <scope>NUCLEOTIDE SEQUENCE</scope>
    <source>
        <strain evidence="1">Expedition CK06-06</strain>
    </source>
</reference>
<accession>X1UUU6</accession>
<dbReference type="AlphaFoldDB" id="X1UUU6"/>
<dbReference type="EMBL" id="BARW01035554">
    <property type="protein sequence ID" value="GAJ21249.1"/>
    <property type="molecule type" value="Genomic_DNA"/>
</dbReference>
<evidence type="ECO:0000313" key="1">
    <source>
        <dbReference type="EMBL" id="GAJ21249.1"/>
    </source>
</evidence>
<sequence>MYNSFKVVILAAILSIGWGQDLPRGYYSPRDSAWVYQMDSLFVVGNRQPGLSPIARLTIPQERIEAMAYRDLNEVITGEIPGIFGTEKGVMGYGVVGGSAGRDYPGTPCVLVSIQGGSTSPRYSP</sequence>
<organism evidence="1">
    <name type="scientific">marine sediment metagenome</name>
    <dbReference type="NCBI Taxonomy" id="412755"/>
    <lineage>
        <taxon>unclassified sequences</taxon>
        <taxon>metagenomes</taxon>
        <taxon>ecological metagenomes</taxon>
    </lineage>
</organism>
<name>X1UUU6_9ZZZZ</name>
<evidence type="ECO:0008006" key="2">
    <source>
        <dbReference type="Google" id="ProtNLM"/>
    </source>
</evidence>
<gene>
    <name evidence="1" type="ORF">S12H4_55429</name>
</gene>
<proteinExistence type="predicted"/>
<protein>
    <recommendedName>
        <fullName evidence="2">TonB-dependent receptor plug domain-containing protein</fullName>
    </recommendedName>
</protein>